<dbReference type="SUPFAM" id="SSF56176">
    <property type="entry name" value="FAD-binding/transporter-associated domain-like"/>
    <property type="match status" value="1"/>
</dbReference>
<dbReference type="PANTHER" id="PTHR21071:SF4">
    <property type="entry name" value="UDP-N-ACETYLENOLPYRUVOYLGLUCOSAMINE REDUCTASE"/>
    <property type="match status" value="1"/>
</dbReference>
<evidence type="ECO:0000313" key="18">
    <source>
        <dbReference type="EMBL" id="CEP79158.1"/>
    </source>
</evidence>
<evidence type="ECO:0000313" key="19">
    <source>
        <dbReference type="Proteomes" id="UP000032809"/>
    </source>
</evidence>
<name>A0A0C7P0V0_DEFTU</name>
<dbReference type="HAMAP" id="MF_00037">
    <property type="entry name" value="MurB"/>
    <property type="match status" value="1"/>
</dbReference>
<evidence type="ECO:0000256" key="12">
    <source>
        <dbReference type="ARBA" id="ARBA00023002"/>
    </source>
</evidence>
<keyword evidence="13 16" id="KW-0131">Cell cycle</keyword>
<dbReference type="InterPro" id="IPR036318">
    <property type="entry name" value="FAD-bd_PCMH-like_sf"/>
</dbReference>
<dbReference type="InterPro" id="IPR006094">
    <property type="entry name" value="Oxid_FAD_bind_N"/>
</dbReference>
<evidence type="ECO:0000256" key="13">
    <source>
        <dbReference type="ARBA" id="ARBA00023306"/>
    </source>
</evidence>
<evidence type="ECO:0000256" key="11">
    <source>
        <dbReference type="ARBA" id="ARBA00022984"/>
    </source>
</evidence>
<comment type="pathway">
    <text evidence="4 16">Cell wall biogenesis; peptidoglycan biosynthesis.</text>
</comment>
<evidence type="ECO:0000256" key="5">
    <source>
        <dbReference type="ARBA" id="ARBA00022490"/>
    </source>
</evidence>
<organism evidence="18 19">
    <name type="scientific">Defluviitoga tunisiensis</name>
    <dbReference type="NCBI Taxonomy" id="1006576"/>
    <lineage>
        <taxon>Bacteria</taxon>
        <taxon>Thermotogati</taxon>
        <taxon>Thermotogota</taxon>
        <taxon>Thermotogae</taxon>
        <taxon>Petrotogales</taxon>
        <taxon>Petrotogaceae</taxon>
        <taxon>Defluviitoga</taxon>
    </lineage>
</organism>
<keyword evidence="9 16" id="KW-0521">NADP</keyword>
<feature type="active site" description="Proton donor" evidence="16">
    <location>
        <position position="231"/>
    </location>
</feature>
<reference evidence="19" key="1">
    <citation type="submission" date="2014-11" db="EMBL/GenBank/DDBJ databases">
        <authorList>
            <person name="Wibberg D."/>
        </authorList>
    </citation>
    <scope>NUCLEOTIDE SEQUENCE [LARGE SCALE GENOMIC DNA]</scope>
    <source>
        <strain evidence="19">L3</strain>
    </source>
</reference>
<dbReference type="EMBL" id="LN824141">
    <property type="protein sequence ID" value="CEP79158.1"/>
    <property type="molecule type" value="Genomic_DNA"/>
</dbReference>
<dbReference type="RefSeq" id="WP_052670490.1">
    <property type="nucleotide sequence ID" value="NZ_LN824141.1"/>
</dbReference>
<dbReference type="GO" id="GO:0008360">
    <property type="term" value="P:regulation of cell shape"/>
    <property type="evidence" value="ECO:0007669"/>
    <property type="project" value="UniProtKB-KW"/>
</dbReference>
<dbReference type="OrthoDB" id="9804753at2"/>
<sequence>MDLEGICKELYILGCEIRKDEYLKNHTSFRIGGKTPYMFFPKTKNVFVETLILLKRNNIPFKIIGGGTNLIVTDYDVDFVVLSTKYLTGIKEEFLSDRQKLLVETECGVYLASLSYLVSERGYSGLEFACGIPGTVGGALYMNAGAYDGEIKNIVLEAEVFDLSDMKVKKFRNEELEFSYRKSIFQDSPLILLSSKQVFNKGNVYEIKRKIEEFSSKRLNKQPIEMPCAGSIFKRPKPDFYVGTAIESLGLKGYSIGDAQISSKHAGFIINKGNATFNQVMALIDYVKKTIKEKYQVDLTVEPEIWK</sequence>
<keyword evidence="6 16" id="KW-0132">Cell division</keyword>
<dbReference type="GO" id="GO:0008762">
    <property type="term" value="F:UDP-N-acetylmuramate dehydrogenase activity"/>
    <property type="evidence" value="ECO:0007669"/>
    <property type="project" value="UniProtKB-UniRule"/>
</dbReference>
<dbReference type="PROSITE" id="PS51387">
    <property type="entry name" value="FAD_PCMH"/>
    <property type="match status" value="1"/>
</dbReference>
<evidence type="ECO:0000256" key="4">
    <source>
        <dbReference type="ARBA" id="ARBA00004752"/>
    </source>
</evidence>
<evidence type="ECO:0000256" key="15">
    <source>
        <dbReference type="ARBA" id="ARBA00048914"/>
    </source>
</evidence>
<dbReference type="SUPFAM" id="SSF56194">
    <property type="entry name" value="Uridine diphospho-N-Acetylenolpyruvylglucosamine reductase, MurB, C-terminal domain"/>
    <property type="match status" value="1"/>
</dbReference>
<gene>
    <name evidence="16 18" type="primary">murB</name>
    <name evidence="18" type="ORF">DTL3_1877</name>
</gene>
<keyword evidence="12 16" id="KW-0560">Oxidoreductase</keyword>
<evidence type="ECO:0000256" key="16">
    <source>
        <dbReference type="HAMAP-Rule" id="MF_00037"/>
    </source>
</evidence>
<dbReference type="STRING" id="1006576.DTL3_1877"/>
<evidence type="ECO:0000256" key="1">
    <source>
        <dbReference type="ARBA" id="ARBA00001974"/>
    </source>
</evidence>
<keyword evidence="8 16" id="KW-0274">FAD</keyword>
<dbReference type="InterPro" id="IPR011601">
    <property type="entry name" value="MurB_C"/>
</dbReference>
<evidence type="ECO:0000259" key="17">
    <source>
        <dbReference type="PROSITE" id="PS51387"/>
    </source>
</evidence>
<dbReference type="Pfam" id="PF02873">
    <property type="entry name" value="MurB_C"/>
    <property type="match status" value="1"/>
</dbReference>
<keyword evidence="11 16" id="KW-0573">Peptidoglycan synthesis</keyword>
<evidence type="ECO:0000256" key="3">
    <source>
        <dbReference type="ARBA" id="ARBA00004496"/>
    </source>
</evidence>
<feature type="domain" description="FAD-binding PCMH-type" evidence="17">
    <location>
        <begin position="31"/>
        <end position="221"/>
    </location>
</feature>
<dbReference type="PATRIC" id="fig|1006576.9.peg.1868"/>
<dbReference type="GO" id="GO:0009252">
    <property type="term" value="P:peptidoglycan biosynthetic process"/>
    <property type="evidence" value="ECO:0007669"/>
    <property type="project" value="UniProtKB-UniRule"/>
</dbReference>
<dbReference type="HOGENOM" id="CLU_035304_1_1_0"/>
<comment type="catalytic activity">
    <reaction evidence="15 16">
        <text>UDP-N-acetyl-alpha-D-muramate + NADP(+) = UDP-N-acetyl-3-O-(1-carboxyvinyl)-alpha-D-glucosamine + NADPH + H(+)</text>
        <dbReference type="Rhea" id="RHEA:12248"/>
        <dbReference type="ChEBI" id="CHEBI:15378"/>
        <dbReference type="ChEBI" id="CHEBI:57783"/>
        <dbReference type="ChEBI" id="CHEBI:58349"/>
        <dbReference type="ChEBI" id="CHEBI:68483"/>
        <dbReference type="ChEBI" id="CHEBI:70757"/>
        <dbReference type="EC" id="1.3.1.98"/>
    </reaction>
</comment>
<evidence type="ECO:0000256" key="10">
    <source>
        <dbReference type="ARBA" id="ARBA00022960"/>
    </source>
</evidence>
<dbReference type="Gene3D" id="3.30.43.10">
    <property type="entry name" value="Uridine Diphospho-n-acetylenolpyruvylglucosamine Reductase, domain 2"/>
    <property type="match status" value="1"/>
</dbReference>
<dbReference type="AlphaFoldDB" id="A0A0C7P0V0"/>
<dbReference type="PANTHER" id="PTHR21071">
    <property type="entry name" value="UDP-N-ACETYLENOLPYRUVOYLGLUCOSAMINE REDUCTASE"/>
    <property type="match status" value="1"/>
</dbReference>
<dbReference type="InterPro" id="IPR003170">
    <property type="entry name" value="MurB"/>
</dbReference>
<dbReference type="InterPro" id="IPR036635">
    <property type="entry name" value="MurB_C_sf"/>
</dbReference>
<feature type="active site" evidence="16">
    <location>
        <position position="181"/>
    </location>
</feature>
<dbReference type="NCBIfam" id="NF010480">
    <property type="entry name" value="PRK13905.1"/>
    <property type="match status" value="1"/>
</dbReference>
<dbReference type="InterPro" id="IPR016169">
    <property type="entry name" value="FAD-bd_PCMH_sub2"/>
</dbReference>
<keyword evidence="19" id="KW-1185">Reference proteome</keyword>
<evidence type="ECO:0000256" key="2">
    <source>
        <dbReference type="ARBA" id="ARBA00003921"/>
    </source>
</evidence>
<comment type="cofactor">
    <cofactor evidence="1 16">
        <name>FAD</name>
        <dbReference type="ChEBI" id="CHEBI:57692"/>
    </cofactor>
</comment>
<accession>A0A0C7P0V0</accession>
<feature type="active site" evidence="16">
    <location>
        <position position="302"/>
    </location>
</feature>
<protein>
    <recommendedName>
        <fullName evidence="16">UDP-N-acetylenolpyruvoylglucosamine reductase</fullName>
        <ecNumber evidence="16">1.3.1.98</ecNumber>
    </recommendedName>
    <alternativeName>
        <fullName evidence="16">UDP-N-acetylmuramate dehydrogenase</fullName>
    </alternativeName>
</protein>
<evidence type="ECO:0000256" key="14">
    <source>
        <dbReference type="ARBA" id="ARBA00023316"/>
    </source>
</evidence>
<dbReference type="Gene3D" id="3.30.465.10">
    <property type="match status" value="1"/>
</dbReference>
<dbReference type="Pfam" id="PF01565">
    <property type="entry name" value="FAD_binding_4"/>
    <property type="match status" value="1"/>
</dbReference>
<evidence type="ECO:0000256" key="8">
    <source>
        <dbReference type="ARBA" id="ARBA00022827"/>
    </source>
</evidence>
<dbReference type="InterPro" id="IPR016167">
    <property type="entry name" value="FAD-bd_PCMH_sub1"/>
</dbReference>
<dbReference type="KEGG" id="dtn:DTL3_1877"/>
<evidence type="ECO:0000256" key="7">
    <source>
        <dbReference type="ARBA" id="ARBA00022630"/>
    </source>
</evidence>
<dbReference type="GO" id="GO:0071555">
    <property type="term" value="P:cell wall organization"/>
    <property type="evidence" value="ECO:0007669"/>
    <property type="project" value="UniProtKB-KW"/>
</dbReference>
<keyword evidence="14 16" id="KW-0961">Cell wall biogenesis/degradation</keyword>
<dbReference type="InterPro" id="IPR016166">
    <property type="entry name" value="FAD-bd_PCMH"/>
</dbReference>
<dbReference type="GO" id="GO:0071949">
    <property type="term" value="F:FAD binding"/>
    <property type="evidence" value="ECO:0007669"/>
    <property type="project" value="InterPro"/>
</dbReference>
<dbReference type="GO" id="GO:0005829">
    <property type="term" value="C:cytosol"/>
    <property type="evidence" value="ECO:0007669"/>
    <property type="project" value="TreeGrafter"/>
</dbReference>
<comment type="subcellular location">
    <subcellularLocation>
        <location evidence="3 16">Cytoplasm</location>
    </subcellularLocation>
</comment>
<dbReference type="EC" id="1.3.1.98" evidence="16"/>
<keyword evidence="5 16" id="KW-0963">Cytoplasm</keyword>
<dbReference type="Gene3D" id="3.90.78.10">
    <property type="entry name" value="UDP-N-acetylenolpyruvoylglucosamine reductase, C-terminal domain"/>
    <property type="match status" value="1"/>
</dbReference>
<dbReference type="GO" id="GO:0051301">
    <property type="term" value="P:cell division"/>
    <property type="evidence" value="ECO:0007669"/>
    <property type="project" value="UniProtKB-KW"/>
</dbReference>
<evidence type="ECO:0000256" key="6">
    <source>
        <dbReference type="ARBA" id="ARBA00022618"/>
    </source>
</evidence>
<dbReference type="UniPathway" id="UPA00219"/>
<keyword evidence="7 16" id="KW-0285">Flavoprotein</keyword>
<keyword evidence="10 16" id="KW-0133">Cell shape</keyword>
<comment type="function">
    <text evidence="2 16">Cell wall formation.</text>
</comment>
<evidence type="ECO:0000256" key="9">
    <source>
        <dbReference type="ARBA" id="ARBA00022857"/>
    </source>
</evidence>
<comment type="similarity">
    <text evidence="16">Belongs to the MurB family.</text>
</comment>
<dbReference type="NCBIfam" id="TIGR00179">
    <property type="entry name" value="murB"/>
    <property type="match status" value="1"/>
</dbReference>
<proteinExistence type="inferred from homology"/>
<dbReference type="Proteomes" id="UP000032809">
    <property type="component" value="Chromosome I"/>
</dbReference>